<dbReference type="GO" id="GO:0000155">
    <property type="term" value="F:phosphorelay sensor kinase activity"/>
    <property type="evidence" value="ECO:0007669"/>
    <property type="project" value="InterPro"/>
</dbReference>
<comment type="caution">
    <text evidence="11">The sequence shown here is derived from an EMBL/GenBank/DDBJ whole genome shotgun (WGS) entry which is preliminary data.</text>
</comment>
<evidence type="ECO:0000256" key="1">
    <source>
        <dbReference type="ARBA" id="ARBA00022553"/>
    </source>
</evidence>
<sequence length="466" mass="50348">MTPRPAADPDALTAALVSVGDPWGRVKSLIRTRLLIATLALPIGVLLAPGATAGSWWVMWWSLLAVGTLSALYWLGTVIHRGAALQTYAQLTLDLAIVTVLAALTGGPESQFVLFFALVVIAGGLHLRLTGGAVTAVGATAAYLALPWIGSLLGAPAVVNPRSGLLAAFLATVGVLSGVLGRRVHRTREHLDRTARELNRVMVNNDLILRHLTSGVFTVDKTGMAAYLNPAGEDVLGISDQELRGRWIQDALPPRLQPLREEMLSSLEHLHSRARAEIMVKNAAGRPLPLGLSTNLLMHERGVTGVVAVFQDLTAVHEMERRVRRNQTLAEVGALAAGIAHELRNGLNPISGSVECLQRELKLEGENAQLMELIATESARLNRFVTDLLAYSRERDLVLDTQPVDDRLGELCETVLRDPRCKPGVAVRCERGADALVVRADHDQLRQVWLNLAVNAVEAMSERGTL</sequence>
<dbReference type="InterPro" id="IPR005467">
    <property type="entry name" value="His_kinase_dom"/>
</dbReference>
<evidence type="ECO:0000259" key="8">
    <source>
        <dbReference type="PROSITE" id="PS50109"/>
    </source>
</evidence>
<dbReference type="Gene3D" id="3.30.450.20">
    <property type="entry name" value="PAS domain"/>
    <property type="match status" value="1"/>
</dbReference>
<dbReference type="Pfam" id="PF00512">
    <property type="entry name" value="HisKA"/>
    <property type="match status" value="1"/>
</dbReference>
<feature type="domain" description="PAC" evidence="10">
    <location>
        <begin position="274"/>
        <end position="325"/>
    </location>
</feature>
<proteinExistence type="predicted"/>
<dbReference type="PANTHER" id="PTHR43065">
    <property type="entry name" value="SENSOR HISTIDINE KINASE"/>
    <property type="match status" value="1"/>
</dbReference>
<dbReference type="InterPro" id="IPR003661">
    <property type="entry name" value="HisK_dim/P_dom"/>
</dbReference>
<feature type="transmembrane region" description="Helical" evidence="7">
    <location>
        <begin position="165"/>
        <end position="184"/>
    </location>
</feature>
<dbReference type="SUPFAM" id="SSF55874">
    <property type="entry name" value="ATPase domain of HSP90 chaperone/DNA topoisomerase II/histidine kinase"/>
    <property type="match status" value="1"/>
</dbReference>
<feature type="transmembrane region" description="Helical" evidence="7">
    <location>
        <begin position="34"/>
        <end position="52"/>
    </location>
</feature>
<keyword evidence="1" id="KW-0597">Phosphoprotein</keyword>
<evidence type="ECO:0000256" key="7">
    <source>
        <dbReference type="SAM" id="Phobius"/>
    </source>
</evidence>
<dbReference type="EMBL" id="JACQAY010000004">
    <property type="protein sequence ID" value="MBI3538663.1"/>
    <property type="molecule type" value="Genomic_DNA"/>
</dbReference>
<dbReference type="PROSITE" id="PS50112">
    <property type="entry name" value="PAS"/>
    <property type="match status" value="1"/>
</dbReference>
<evidence type="ECO:0000256" key="3">
    <source>
        <dbReference type="ARBA" id="ARBA00022741"/>
    </source>
</evidence>
<dbReference type="InterPro" id="IPR036097">
    <property type="entry name" value="HisK_dim/P_sf"/>
</dbReference>
<keyword evidence="5" id="KW-0067">ATP-binding</keyword>
<evidence type="ECO:0000259" key="10">
    <source>
        <dbReference type="PROSITE" id="PS50113"/>
    </source>
</evidence>
<dbReference type="CDD" id="cd00130">
    <property type="entry name" value="PAS"/>
    <property type="match status" value="1"/>
</dbReference>
<accession>A0A9D6L4F9</accession>
<dbReference type="Proteomes" id="UP000807850">
    <property type="component" value="Unassembled WGS sequence"/>
</dbReference>
<evidence type="ECO:0000313" key="12">
    <source>
        <dbReference type="Proteomes" id="UP000807850"/>
    </source>
</evidence>
<dbReference type="Pfam" id="PF00989">
    <property type="entry name" value="PAS"/>
    <property type="match status" value="1"/>
</dbReference>
<dbReference type="SUPFAM" id="SSF55785">
    <property type="entry name" value="PYP-like sensor domain (PAS domain)"/>
    <property type="match status" value="1"/>
</dbReference>
<keyword evidence="2" id="KW-0808">Transferase</keyword>
<dbReference type="InterPro" id="IPR000700">
    <property type="entry name" value="PAS-assoc_C"/>
</dbReference>
<keyword evidence="4" id="KW-0418">Kinase</keyword>
<keyword evidence="7" id="KW-1133">Transmembrane helix</keyword>
<feature type="non-terminal residue" evidence="11">
    <location>
        <position position="466"/>
    </location>
</feature>
<organism evidence="11 12">
    <name type="scientific">Eiseniibacteriota bacterium</name>
    <dbReference type="NCBI Taxonomy" id="2212470"/>
    <lineage>
        <taxon>Bacteria</taxon>
        <taxon>Candidatus Eiseniibacteriota</taxon>
    </lineage>
</organism>
<dbReference type="PANTHER" id="PTHR43065:SF10">
    <property type="entry name" value="PEROXIDE STRESS-ACTIVATED HISTIDINE KINASE MAK3"/>
    <property type="match status" value="1"/>
</dbReference>
<feature type="domain" description="PAS" evidence="9">
    <location>
        <begin position="208"/>
        <end position="246"/>
    </location>
</feature>
<evidence type="ECO:0000256" key="5">
    <source>
        <dbReference type="ARBA" id="ARBA00022840"/>
    </source>
</evidence>
<evidence type="ECO:0000256" key="4">
    <source>
        <dbReference type="ARBA" id="ARBA00022777"/>
    </source>
</evidence>
<evidence type="ECO:0000256" key="2">
    <source>
        <dbReference type="ARBA" id="ARBA00022679"/>
    </source>
</evidence>
<dbReference type="CDD" id="cd00082">
    <property type="entry name" value="HisKA"/>
    <property type="match status" value="1"/>
</dbReference>
<keyword evidence="6" id="KW-0902">Two-component regulatory system</keyword>
<dbReference type="InterPro" id="IPR013767">
    <property type="entry name" value="PAS_fold"/>
</dbReference>
<dbReference type="Gene3D" id="1.10.287.130">
    <property type="match status" value="1"/>
</dbReference>
<evidence type="ECO:0000256" key="6">
    <source>
        <dbReference type="ARBA" id="ARBA00023012"/>
    </source>
</evidence>
<dbReference type="InterPro" id="IPR000014">
    <property type="entry name" value="PAS"/>
</dbReference>
<name>A0A9D6L4F9_UNCEI</name>
<dbReference type="GO" id="GO:0006355">
    <property type="term" value="P:regulation of DNA-templated transcription"/>
    <property type="evidence" value="ECO:0007669"/>
    <property type="project" value="InterPro"/>
</dbReference>
<dbReference type="InterPro" id="IPR035965">
    <property type="entry name" value="PAS-like_dom_sf"/>
</dbReference>
<dbReference type="NCBIfam" id="TIGR00229">
    <property type="entry name" value="sensory_box"/>
    <property type="match status" value="1"/>
</dbReference>
<evidence type="ECO:0000259" key="9">
    <source>
        <dbReference type="PROSITE" id="PS50112"/>
    </source>
</evidence>
<dbReference type="InterPro" id="IPR036890">
    <property type="entry name" value="HATPase_C_sf"/>
</dbReference>
<reference evidence="11" key="1">
    <citation type="submission" date="2020-07" db="EMBL/GenBank/DDBJ databases">
        <title>Huge and variable diversity of episymbiotic CPR bacteria and DPANN archaea in groundwater ecosystems.</title>
        <authorList>
            <person name="He C.Y."/>
            <person name="Keren R."/>
            <person name="Whittaker M."/>
            <person name="Farag I.F."/>
            <person name="Doudna J."/>
            <person name="Cate J.H.D."/>
            <person name="Banfield J.F."/>
        </authorList>
    </citation>
    <scope>NUCLEOTIDE SEQUENCE</scope>
    <source>
        <strain evidence="11">NC_groundwater_928_Pr1_S-0.2um_72_17</strain>
    </source>
</reference>
<dbReference type="SUPFAM" id="SSF47384">
    <property type="entry name" value="Homodimeric domain of signal transducing histidine kinase"/>
    <property type="match status" value="1"/>
</dbReference>
<dbReference type="PROSITE" id="PS50109">
    <property type="entry name" value="HIS_KIN"/>
    <property type="match status" value="1"/>
</dbReference>
<dbReference type="SMART" id="SM00091">
    <property type="entry name" value="PAS"/>
    <property type="match status" value="1"/>
</dbReference>
<protein>
    <submittedName>
        <fullName evidence="11">PAS domain S-box protein</fullName>
    </submittedName>
</protein>
<dbReference type="PROSITE" id="PS50113">
    <property type="entry name" value="PAC"/>
    <property type="match status" value="1"/>
</dbReference>
<feature type="domain" description="Histidine kinase" evidence="8">
    <location>
        <begin position="338"/>
        <end position="466"/>
    </location>
</feature>
<dbReference type="AlphaFoldDB" id="A0A9D6L4F9"/>
<evidence type="ECO:0000313" key="11">
    <source>
        <dbReference type="EMBL" id="MBI3538663.1"/>
    </source>
</evidence>
<feature type="transmembrane region" description="Helical" evidence="7">
    <location>
        <begin position="141"/>
        <end position="159"/>
    </location>
</feature>
<gene>
    <name evidence="11" type="ORF">HY076_00100</name>
</gene>
<feature type="transmembrane region" description="Helical" evidence="7">
    <location>
        <begin position="58"/>
        <end position="76"/>
    </location>
</feature>
<keyword evidence="3" id="KW-0547">Nucleotide-binding</keyword>
<keyword evidence="7" id="KW-0812">Transmembrane</keyword>
<keyword evidence="7" id="KW-0472">Membrane</keyword>
<dbReference type="SMART" id="SM00388">
    <property type="entry name" value="HisKA"/>
    <property type="match status" value="1"/>
</dbReference>
<dbReference type="GO" id="GO:0005524">
    <property type="term" value="F:ATP binding"/>
    <property type="evidence" value="ECO:0007669"/>
    <property type="project" value="UniProtKB-KW"/>
</dbReference>
<dbReference type="Gene3D" id="3.30.565.10">
    <property type="entry name" value="Histidine kinase-like ATPase, C-terminal domain"/>
    <property type="match status" value="1"/>
</dbReference>